<dbReference type="NCBIfam" id="NF041014">
    <property type="entry name" value="pilin_ComGG_2"/>
    <property type="match status" value="1"/>
</dbReference>
<sequence>MSLKRNVRAGILLYALLMSAIMALLLQFYHYRVQAAYQLRQQEQQTSQAYLLAELAKPLAAKEAGEVIFDKGVVTYTHKDGKLYLTVKHHDKSYRYTYLKEWRKPEKESSKTPHKEETIVEKVGDSDTN</sequence>
<evidence type="ECO:0000256" key="2">
    <source>
        <dbReference type="SAM" id="Phobius"/>
    </source>
</evidence>
<reference evidence="3 4" key="1">
    <citation type="submission" date="2017-06" db="EMBL/GenBank/DDBJ databases">
        <authorList>
            <consortium name="Pathogen Informatics"/>
        </authorList>
    </citation>
    <scope>NUCLEOTIDE SEQUENCE [LARGE SCALE GENOMIC DNA]</scope>
    <source>
        <strain evidence="3 4">NCTC11291</strain>
    </source>
</reference>
<feature type="transmembrane region" description="Helical" evidence="2">
    <location>
        <begin position="12"/>
        <end position="31"/>
    </location>
</feature>
<dbReference type="InterPro" id="IPR047665">
    <property type="entry name" value="ComGG_streptococcus-type"/>
</dbReference>
<keyword evidence="2" id="KW-1133">Transmembrane helix</keyword>
<evidence type="ECO:0000313" key="4">
    <source>
        <dbReference type="Proteomes" id="UP000215144"/>
    </source>
</evidence>
<dbReference type="RefSeq" id="WP_197697097.1">
    <property type="nucleotide sequence ID" value="NZ_LT906454.1"/>
</dbReference>
<evidence type="ECO:0000313" key="3">
    <source>
        <dbReference type="EMBL" id="SNV46789.1"/>
    </source>
</evidence>
<organism evidence="3 4">
    <name type="scientific">Streptococcus acidominimus</name>
    <dbReference type="NCBI Taxonomy" id="1326"/>
    <lineage>
        <taxon>Bacteria</taxon>
        <taxon>Bacillati</taxon>
        <taxon>Bacillota</taxon>
        <taxon>Bacilli</taxon>
        <taxon>Lactobacillales</taxon>
        <taxon>Streptococcaceae</taxon>
        <taxon>Streptococcus</taxon>
    </lineage>
</organism>
<accession>A0A239XIS2</accession>
<keyword evidence="2" id="KW-0472">Membrane</keyword>
<proteinExistence type="predicted"/>
<dbReference type="AlphaFoldDB" id="A0A239XIS2"/>
<feature type="region of interest" description="Disordered" evidence="1">
    <location>
        <begin position="105"/>
        <end position="129"/>
    </location>
</feature>
<dbReference type="KEGG" id="saco:SAME_02229"/>
<dbReference type="Proteomes" id="UP000215144">
    <property type="component" value="Chromosome 1"/>
</dbReference>
<name>A0A239XIS2_STRAI</name>
<protein>
    <submittedName>
        <fullName evidence="3">Late competence protein ComGG</fullName>
    </submittedName>
</protein>
<dbReference type="EMBL" id="LT906454">
    <property type="protein sequence ID" value="SNV46789.1"/>
    <property type="molecule type" value="Genomic_DNA"/>
</dbReference>
<keyword evidence="2" id="KW-0812">Transmembrane</keyword>
<evidence type="ECO:0000256" key="1">
    <source>
        <dbReference type="SAM" id="MobiDB-lite"/>
    </source>
</evidence>
<gene>
    <name evidence="3" type="ORF">SAMEA4504048_02229</name>
</gene>